<proteinExistence type="predicted"/>
<name>A0A382D1B6_9ZZZZ</name>
<protein>
    <submittedName>
        <fullName evidence="1">Uncharacterized protein</fullName>
    </submittedName>
</protein>
<evidence type="ECO:0000313" key="1">
    <source>
        <dbReference type="EMBL" id="SVB31347.1"/>
    </source>
</evidence>
<organism evidence="1">
    <name type="scientific">marine metagenome</name>
    <dbReference type="NCBI Taxonomy" id="408172"/>
    <lineage>
        <taxon>unclassified sequences</taxon>
        <taxon>metagenomes</taxon>
        <taxon>ecological metagenomes</taxon>
    </lineage>
</organism>
<gene>
    <name evidence="1" type="ORF">METZ01_LOCUS184201</name>
</gene>
<sequence>MNLLNNNYRYFRKIHNIVDGLTLFVIQKEIISDNNDGLYSYIYFLHNKTIPINELNSLINNKKLNLLSLLDTIWDFNEKKVGILGIHTS</sequence>
<reference evidence="1" key="1">
    <citation type="submission" date="2018-05" db="EMBL/GenBank/DDBJ databases">
        <authorList>
            <person name="Lanie J.A."/>
            <person name="Ng W.-L."/>
            <person name="Kazmierczak K.M."/>
            <person name="Andrzejewski T.M."/>
            <person name="Davidsen T.M."/>
            <person name="Wayne K.J."/>
            <person name="Tettelin H."/>
            <person name="Glass J.I."/>
            <person name="Rusch D."/>
            <person name="Podicherti R."/>
            <person name="Tsui H.-C.T."/>
            <person name="Winkler M.E."/>
        </authorList>
    </citation>
    <scope>NUCLEOTIDE SEQUENCE</scope>
</reference>
<feature type="non-terminal residue" evidence="1">
    <location>
        <position position="89"/>
    </location>
</feature>
<accession>A0A382D1B6</accession>
<dbReference type="EMBL" id="UINC01036811">
    <property type="protein sequence ID" value="SVB31347.1"/>
    <property type="molecule type" value="Genomic_DNA"/>
</dbReference>
<dbReference type="AlphaFoldDB" id="A0A382D1B6"/>